<dbReference type="InterPro" id="IPR003594">
    <property type="entry name" value="HATPase_dom"/>
</dbReference>
<dbReference type="Gene3D" id="3.30.565.10">
    <property type="entry name" value="Histidine kinase-like ATPase, C-terminal domain"/>
    <property type="match status" value="1"/>
</dbReference>
<dbReference type="RefSeq" id="WP_184382617.1">
    <property type="nucleotide sequence ID" value="NZ_JACIDJ010000001.1"/>
</dbReference>
<keyword evidence="1" id="KW-0418">Kinase</keyword>
<feature type="domain" description="Histidine kinase/HSP90-like ATPase" evidence="3">
    <location>
        <begin position="8"/>
        <end position="129"/>
    </location>
</feature>
<dbReference type="PANTHER" id="PTHR35526">
    <property type="entry name" value="ANTI-SIGMA-F FACTOR RSBW-RELATED"/>
    <property type="match status" value="1"/>
</dbReference>
<reference evidence="4 5" key="1">
    <citation type="submission" date="2020-08" db="EMBL/GenBank/DDBJ databases">
        <title>Genomic Encyclopedia of Type Strains, Phase IV (KMG-IV): sequencing the most valuable type-strain genomes for metagenomic binning, comparative biology and taxonomic classification.</title>
        <authorList>
            <person name="Goeker M."/>
        </authorList>
    </citation>
    <scope>NUCLEOTIDE SEQUENCE [LARGE SCALE GENOMIC DNA]</scope>
    <source>
        <strain evidence="4 5">DSM 19979</strain>
    </source>
</reference>
<keyword evidence="1" id="KW-0808">Transferase</keyword>
<keyword evidence="5" id="KW-1185">Reference proteome</keyword>
<feature type="compositionally biased region" description="Pro residues" evidence="2">
    <location>
        <begin position="80"/>
        <end position="93"/>
    </location>
</feature>
<dbReference type="GO" id="GO:0004674">
    <property type="term" value="F:protein serine/threonine kinase activity"/>
    <property type="evidence" value="ECO:0007669"/>
    <property type="project" value="UniProtKB-KW"/>
</dbReference>
<dbReference type="InterPro" id="IPR036890">
    <property type="entry name" value="HATPase_C_sf"/>
</dbReference>
<name>A0A840A7Z7_9PROT</name>
<sequence length="131" mass="13879">MKPLTLALPAELARAAELAAWVEGAVTAWNLPSARAHALHLCAEEIFANIAMHAAPAEVTVTLEGDATRQVMVFTDTGPPFDPTSAPPPPPPTDFDSIGIGGRGLLLVRRFAGTMAHAREDGRNRLELTFG</sequence>
<dbReference type="EMBL" id="JACIDJ010000001">
    <property type="protein sequence ID" value="MBB3897649.1"/>
    <property type="molecule type" value="Genomic_DNA"/>
</dbReference>
<protein>
    <submittedName>
        <fullName evidence="4">Anti-sigma regulatory factor (Ser/Thr protein kinase)</fullName>
    </submittedName>
</protein>
<accession>A0A840A7Z7</accession>
<evidence type="ECO:0000256" key="1">
    <source>
        <dbReference type="ARBA" id="ARBA00022527"/>
    </source>
</evidence>
<keyword evidence="1" id="KW-0723">Serine/threonine-protein kinase</keyword>
<gene>
    <name evidence="4" type="ORF">GGQ83_001075</name>
</gene>
<dbReference type="CDD" id="cd16936">
    <property type="entry name" value="HATPase_RsbW-like"/>
    <property type="match status" value="1"/>
</dbReference>
<organism evidence="4 5">
    <name type="scientific">Roseococcus suduntuyensis</name>
    <dbReference type="NCBI Taxonomy" id="455361"/>
    <lineage>
        <taxon>Bacteria</taxon>
        <taxon>Pseudomonadati</taxon>
        <taxon>Pseudomonadota</taxon>
        <taxon>Alphaproteobacteria</taxon>
        <taxon>Acetobacterales</taxon>
        <taxon>Roseomonadaceae</taxon>
        <taxon>Roseococcus</taxon>
    </lineage>
</organism>
<dbReference type="SUPFAM" id="SSF55874">
    <property type="entry name" value="ATPase domain of HSP90 chaperone/DNA topoisomerase II/histidine kinase"/>
    <property type="match status" value="1"/>
</dbReference>
<feature type="region of interest" description="Disordered" evidence="2">
    <location>
        <begin position="75"/>
        <end position="96"/>
    </location>
</feature>
<comment type="caution">
    <text evidence="4">The sequence shown here is derived from an EMBL/GenBank/DDBJ whole genome shotgun (WGS) entry which is preliminary data.</text>
</comment>
<dbReference type="Pfam" id="PF13581">
    <property type="entry name" value="HATPase_c_2"/>
    <property type="match status" value="1"/>
</dbReference>
<evidence type="ECO:0000256" key="2">
    <source>
        <dbReference type="SAM" id="MobiDB-lite"/>
    </source>
</evidence>
<evidence type="ECO:0000313" key="4">
    <source>
        <dbReference type="EMBL" id="MBB3897649.1"/>
    </source>
</evidence>
<evidence type="ECO:0000313" key="5">
    <source>
        <dbReference type="Proteomes" id="UP000553193"/>
    </source>
</evidence>
<dbReference type="InterPro" id="IPR050267">
    <property type="entry name" value="Anti-sigma-factor_SerPK"/>
</dbReference>
<dbReference type="Proteomes" id="UP000553193">
    <property type="component" value="Unassembled WGS sequence"/>
</dbReference>
<proteinExistence type="predicted"/>
<dbReference type="AlphaFoldDB" id="A0A840A7Z7"/>
<dbReference type="PANTHER" id="PTHR35526:SF6">
    <property type="entry name" value="SLR1861 PROTEIN"/>
    <property type="match status" value="1"/>
</dbReference>
<evidence type="ECO:0000259" key="3">
    <source>
        <dbReference type="Pfam" id="PF13581"/>
    </source>
</evidence>